<organism evidence="15 16">
    <name type="scientific">Bemisia tabaci</name>
    <name type="common">Sweetpotato whitefly</name>
    <name type="synonym">Aleurodes tabaci</name>
    <dbReference type="NCBI Taxonomy" id="7038"/>
    <lineage>
        <taxon>Eukaryota</taxon>
        <taxon>Metazoa</taxon>
        <taxon>Ecdysozoa</taxon>
        <taxon>Arthropoda</taxon>
        <taxon>Hexapoda</taxon>
        <taxon>Insecta</taxon>
        <taxon>Pterygota</taxon>
        <taxon>Neoptera</taxon>
        <taxon>Paraneoptera</taxon>
        <taxon>Hemiptera</taxon>
        <taxon>Sternorrhyncha</taxon>
        <taxon>Aleyrodoidea</taxon>
        <taxon>Aleyrodidae</taxon>
        <taxon>Aleyrodinae</taxon>
        <taxon>Bemisia</taxon>
    </lineage>
</organism>
<keyword evidence="2" id="KW-0813">Transport</keyword>
<feature type="domain" description="Calx-beta" evidence="14">
    <location>
        <begin position="582"/>
        <end position="672"/>
    </location>
</feature>
<feature type="transmembrane region" description="Helical" evidence="13">
    <location>
        <begin position="175"/>
        <end position="196"/>
    </location>
</feature>
<dbReference type="SUPFAM" id="SSF141072">
    <property type="entry name" value="CalX-like"/>
    <property type="match status" value="2"/>
</dbReference>
<dbReference type="AlphaFoldDB" id="A0A9P0F617"/>
<dbReference type="PANTHER" id="PTHR11878:SF65">
    <property type="entry name" value="NA_CA-EXCHANGE PROTEIN, ISOFORM G"/>
    <property type="match status" value="1"/>
</dbReference>
<dbReference type="InterPro" id="IPR051171">
    <property type="entry name" value="CaCA"/>
</dbReference>
<keyword evidence="8" id="KW-0106">Calcium</keyword>
<evidence type="ECO:0000256" key="6">
    <source>
        <dbReference type="ARBA" id="ARBA00022729"/>
    </source>
</evidence>
<dbReference type="Proteomes" id="UP001152759">
    <property type="component" value="Chromosome 6"/>
</dbReference>
<gene>
    <name evidence="15" type="ORF">BEMITA_LOCUS9845</name>
</gene>
<dbReference type="Pfam" id="PF16494">
    <property type="entry name" value="Na_Ca_ex_C"/>
    <property type="match status" value="1"/>
</dbReference>
<dbReference type="InterPro" id="IPR044880">
    <property type="entry name" value="NCX_ion-bd_dom_sf"/>
</dbReference>
<evidence type="ECO:0000256" key="12">
    <source>
        <dbReference type="SAM" id="MobiDB-lite"/>
    </source>
</evidence>
<keyword evidence="11 13" id="KW-0472">Membrane</keyword>
<feature type="region of interest" description="Disordered" evidence="12">
    <location>
        <begin position="23"/>
        <end position="122"/>
    </location>
</feature>
<protein>
    <recommendedName>
        <fullName evidence="14">Calx-beta domain-containing protein</fullName>
    </recommendedName>
</protein>
<evidence type="ECO:0000256" key="7">
    <source>
        <dbReference type="ARBA" id="ARBA00022737"/>
    </source>
</evidence>
<feature type="compositionally biased region" description="Basic residues" evidence="12">
    <location>
        <begin position="71"/>
        <end position="86"/>
    </location>
</feature>
<reference evidence="15" key="1">
    <citation type="submission" date="2021-12" db="EMBL/GenBank/DDBJ databases">
        <authorList>
            <person name="King R."/>
        </authorList>
    </citation>
    <scope>NUCLEOTIDE SEQUENCE</scope>
</reference>
<dbReference type="InterPro" id="IPR032452">
    <property type="entry name" value="Na_Ca_Ex_C-exten"/>
</dbReference>
<dbReference type="EMBL" id="OU963867">
    <property type="protein sequence ID" value="CAH0391201.1"/>
    <property type="molecule type" value="Genomic_DNA"/>
</dbReference>
<dbReference type="GO" id="GO:0098794">
    <property type="term" value="C:postsynapse"/>
    <property type="evidence" value="ECO:0007669"/>
    <property type="project" value="TreeGrafter"/>
</dbReference>
<feature type="domain" description="Calx-beta" evidence="14">
    <location>
        <begin position="460"/>
        <end position="563"/>
    </location>
</feature>
<dbReference type="PANTHER" id="PTHR11878">
    <property type="entry name" value="SODIUM/CALCIUM EXCHANGER"/>
    <property type="match status" value="1"/>
</dbReference>
<keyword evidence="5 13" id="KW-0812">Transmembrane</keyword>
<feature type="transmembrane region" description="Helical" evidence="13">
    <location>
        <begin position="238"/>
        <end position="259"/>
    </location>
</feature>
<evidence type="ECO:0000256" key="2">
    <source>
        <dbReference type="ARBA" id="ARBA00022448"/>
    </source>
</evidence>
<evidence type="ECO:0000256" key="5">
    <source>
        <dbReference type="ARBA" id="ARBA00022692"/>
    </source>
</evidence>
<keyword evidence="16" id="KW-1185">Reference proteome</keyword>
<proteinExistence type="predicted"/>
<dbReference type="GO" id="GO:0007154">
    <property type="term" value="P:cell communication"/>
    <property type="evidence" value="ECO:0007669"/>
    <property type="project" value="InterPro"/>
</dbReference>
<dbReference type="GO" id="GO:0012505">
    <property type="term" value="C:endomembrane system"/>
    <property type="evidence" value="ECO:0007669"/>
    <property type="project" value="UniProtKB-SubCell"/>
</dbReference>
<feature type="transmembrane region" description="Helical" evidence="13">
    <location>
        <begin position="333"/>
        <end position="353"/>
    </location>
</feature>
<evidence type="ECO:0000256" key="10">
    <source>
        <dbReference type="ARBA" id="ARBA00023065"/>
    </source>
</evidence>
<name>A0A9P0F617_BEMTA</name>
<sequence>MFSGVGFIEAFYSLHCEVGARPANPRTREPANPRSGVAVAGDSGVSLGENFGQDSAAARRRRRRCGEGRGGGRRGGGRRVVARAPRRSVSVSASRRKVPSRSPWDRGRRRANSPAKRSNPLAEESAPMVLALLLSGLPLSAAQDESVHLDNATQCQDGLILSVWQPQHGLSTSEVVLRGIVYFLSLIFMFLGVSIISDRFMSAIEVITSSERKIKVKKKDGTEQTVTVRVWNETVANLTLMALGSSAPEILLSIIEIYAKNFTAGDLGPGTIVGSAAYNLFVIISLCVYVVPDGEVRKIKHLRVFFVTATWSVFAYIWLYLILAVISEGVVEVWEGILTFLFFPATVLTAYMADRSQSHSFKSLRLNRNRVIVAAESGEINMAMEPEEEILEDSKDPESLADTLRMLKKENPGMSMDELERLAQERIMANLPKSRAFYRVQASRMLTGSHHSKISIREDSNQKIAPAPEGTQVFFRPQYYTVLENIGSFDVTVAREVADEKALRDTVKVDFTTEDGTAVAGSDYVGASGTIVFQPGEAEQRITLQIIDDDVFEENEHFYVHLTKARTVGGEGVVNLGQPATAVVMILDDDHCGSFGFADPKLETAENVGELKVTVYRSSGARGAVDVPFYTQNGTAKYGDHYGELTGGEMRPHFLLISNPGVERRELRLLLAGRHRRAPITASLLLSLCPEWWKDQRLGNIADSICMREGALPSGRRNLE</sequence>
<dbReference type="Pfam" id="PF01699">
    <property type="entry name" value="Na_Ca_ex"/>
    <property type="match status" value="1"/>
</dbReference>
<accession>A0A9P0F617</accession>
<keyword evidence="10" id="KW-0406">Ion transport</keyword>
<evidence type="ECO:0000256" key="13">
    <source>
        <dbReference type="SAM" id="Phobius"/>
    </source>
</evidence>
<evidence type="ECO:0000313" key="16">
    <source>
        <dbReference type="Proteomes" id="UP001152759"/>
    </source>
</evidence>
<evidence type="ECO:0000313" key="15">
    <source>
        <dbReference type="EMBL" id="CAH0391201.1"/>
    </source>
</evidence>
<dbReference type="GO" id="GO:0042383">
    <property type="term" value="C:sarcolemma"/>
    <property type="evidence" value="ECO:0007669"/>
    <property type="project" value="TreeGrafter"/>
</dbReference>
<dbReference type="SMART" id="SM00237">
    <property type="entry name" value="Calx_beta"/>
    <property type="match status" value="2"/>
</dbReference>
<evidence type="ECO:0000256" key="8">
    <source>
        <dbReference type="ARBA" id="ARBA00022837"/>
    </source>
</evidence>
<evidence type="ECO:0000259" key="14">
    <source>
        <dbReference type="SMART" id="SM00237"/>
    </source>
</evidence>
<dbReference type="GO" id="GO:0005432">
    <property type="term" value="F:calcium:sodium antiporter activity"/>
    <property type="evidence" value="ECO:0007669"/>
    <property type="project" value="TreeGrafter"/>
</dbReference>
<feature type="transmembrane region" description="Helical" evidence="13">
    <location>
        <begin position="271"/>
        <end position="292"/>
    </location>
</feature>
<evidence type="ECO:0000256" key="11">
    <source>
        <dbReference type="ARBA" id="ARBA00023136"/>
    </source>
</evidence>
<keyword evidence="4" id="KW-0109">Calcium transport</keyword>
<comment type="subcellular location">
    <subcellularLocation>
        <location evidence="1">Endomembrane system</location>
        <topology evidence="1">Multi-pass membrane protein</topology>
    </subcellularLocation>
</comment>
<dbReference type="Gene3D" id="1.20.1420.30">
    <property type="entry name" value="NCX, central ion-binding region"/>
    <property type="match status" value="1"/>
</dbReference>
<dbReference type="InterPro" id="IPR003644">
    <property type="entry name" value="Calx_beta"/>
</dbReference>
<feature type="transmembrane region" description="Helical" evidence="13">
    <location>
        <begin position="304"/>
        <end position="327"/>
    </location>
</feature>
<evidence type="ECO:0000256" key="4">
    <source>
        <dbReference type="ARBA" id="ARBA00022568"/>
    </source>
</evidence>
<evidence type="ECO:0000256" key="9">
    <source>
        <dbReference type="ARBA" id="ARBA00022989"/>
    </source>
</evidence>
<keyword evidence="3" id="KW-0050">Antiport</keyword>
<dbReference type="InterPro" id="IPR038081">
    <property type="entry name" value="CalX-like_sf"/>
</dbReference>
<evidence type="ECO:0000256" key="1">
    <source>
        <dbReference type="ARBA" id="ARBA00004127"/>
    </source>
</evidence>
<dbReference type="InterPro" id="IPR004837">
    <property type="entry name" value="NaCa_Exmemb"/>
</dbReference>
<keyword evidence="6" id="KW-0732">Signal</keyword>
<keyword evidence="9 13" id="KW-1133">Transmembrane helix</keyword>
<keyword evidence="7" id="KW-0677">Repeat</keyword>
<dbReference type="GO" id="GO:0098703">
    <property type="term" value="P:calcium ion import across plasma membrane"/>
    <property type="evidence" value="ECO:0007669"/>
    <property type="project" value="TreeGrafter"/>
</dbReference>
<dbReference type="GO" id="GO:0030424">
    <property type="term" value="C:axon"/>
    <property type="evidence" value="ECO:0007669"/>
    <property type="project" value="TreeGrafter"/>
</dbReference>
<dbReference type="Pfam" id="PF03160">
    <property type="entry name" value="Calx-beta"/>
    <property type="match status" value="1"/>
</dbReference>
<evidence type="ECO:0000256" key="3">
    <source>
        <dbReference type="ARBA" id="ARBA00022449"/>
    </source>
</evidence>
<dbReference type="Gene3D" id="2.60.40.2030">
    <property type="match status" value="2"/>
</dbReference>